<feature type="signal peptide" evidence="3">
    <location>
        <begin position="1"/>
        <end position="18"/>
    </location>
</feature>
<evidence type="ECO:0000313" key="5">
    <source>
        <dbReference type="Proteomes" id="UP001286313"/>
    </source>
</evidence>
<evidence type="ECO:0000256" key="1">
    <source>
        <dbReference type="SAM" id="MobiDB-lite"/>
    </source>
</evidence>
<accession>A0AAE1FR83</accession>
<name>A0AAE1FR83_PETCI</name>
<dbReference type="EMBL" id="JAWQEG010001830">
    <property type="protein sequence ID" value="KAK3876378.1"/>
    <property type="molecule type" value="Genomic_DNA"/>
</dbReference>
<evidence type="ECO:0000256" key="3">
    <source>
        <dbReference type="SAM" id="SignalP"/>
    </source>
</evidence>
<keyword evidence="5" id="KW-1185">Reference proteome</keyword>
<keyword evidence="2" id="KW-0812">Transmembrane</keyword>
<gene>
    <name evidence="4" type="ORF">Pcinc_018833</name>
</gene>
<protein>
    <submittedName>
        <fullName evidence="4">Uncharacterized protein</fullName>
    </submittedName>
</protein>
<dbReference type="AlphaFoldDB" id="A0AAE1FR83"/>
<proteinExistence type="predicted"/>
<feature type="compositionally biased region" description="Low complexity" evidence="1">
    <location>
        <begin position="324"/>
        <end position="335"/>
    </location>
</feature>
<evidence type="ECO:0000313" key="4">
    <source>
        <dbReference type="EMBL" id="KAK3876378.1"/>
    </source>
</evidence>
<keyword evidence="2" id="KW-0472">Membrane</keyword>
<reference evidence="4" key="1">
    <citation type="submission" date="2023-10" db="EMBL/GenBank/DDBJ databases">
        <title>Genome assemblies of two species of porcelain crab, Petrolisthes cinctipes and Petrolisthes manimaculis (Anomura: Porcellanidae).</title>
        <authorList>
            <person name="Angst P."/>
        </authorList>
    </citation>
    <scope>NUCLEOTIDE SEQUENCE</scope>
    <source>
        <strain evidence="4">PB745_01</strain>
        <tissue evidence="4">Gill</tissue>
    </source>
</reference>
<comment type="caution">
    <text evidence="4">The sequence shown here is derived from an EMBL/GenBank/DDBJ whole genome shotgun (WGS) entry which is preliminary data.</text>
</comment>
<evidence type="ECO:0000256" key="2">
    <source>
        <dbReference type="SAM" id="Phobius"/>
    </source>
</evidence>
<organism evidence="4 5">
    <name type="scientific">Petrolisthes cinctipes</name>
    <name type="common">Flat porcelain crab</name>
    <dbReference type="NCBI Taxonomy" id="88211"/>
    <lineage>
        <taxon>Eukaryota</taxon>
        <taxon>Metazoa</taxon>
        <taxon>Ecdysozoa</taxon>
        <taxon>Arthropoda</taxon>
        <taxon>Crustacea</taxon>
        <taxon>Multicrustacea</taxon>
        <taxon>Malacostraca</taxon>
        <taxon>Eumalacostraca</taxon>
        <taxon>Eucarida</taxon>
        <taxon>Decapoda</taxon>
        <taxon>Pleocyemata</taxon>
        <taxon>Anomura</taxon>
        <taxon>Galatheoidea</taxon>
        <taxon>Porcellanidae</taxon>
        <taxon>Petrolisthes</taxon>
    </lineage>
</organism>
<keyword evidence="3" id="KW-0732">Signal</keyword>
<feature type="region of interest" description="Disordered" evidence="1">
    <location>
        <begin position="317"/>
        <end position="354"/>
    </location>
</feature>
<keyword evidence="2" id="KW-1133">Transmembrane helix</keyword>
<feature type="transmembrane region" description="Helical" evidence="2">
    <location>
        <begin position="184"/>
        <end position="208"/>
    </location>
</feature>
<sequence length="354" mass="40060">MTCRSVLVLVLVCVAVMARTGAMGQQQHCRREVIDSQQRGCQSFSLTSLGPNQKCLLSDTTSSYLSFYLKPGPSFRHLQFTVRRKTDVNQYIPTSVYDSTRNIVLGHHQLSDPEKWYHIKLEETNRHLSNIYKAYIDNEEVDVTSLYFNKGDKVKVYTDGLLPEYALTCNPAHYLTTSPPVSSFMVWTAVIVLLILLLVVLVIVVILIRQRQSRTKEEDKMKLAQSCLPPEAPQQETIFTNHYHNHEPHSRYQIDPPLPSSLPRCLPGAPENSMEDNSSINHIYAEVNPVMYQVRTGDAGDGGNVYFRENSLYVPSGDLFNLPQETNDQQETEQTSAGRGTEQTERSSSSNNNN</sequence>
<feature type="region of interest" description="Disordered" evidence="1">
    <location>
        <begin position="247"/>
        <end position="274"/>
    </location>
</feature>
<dbReference type="Proteomes" id="UP001286313">
    <property type="component" value="Unassembled WGS sequence"/>
</dbReference>
<feature type="chain" id="PRO_5041984908" evidence="3">
    <location>
        <begin position="19"/>
        <end position="354"/>
    </location>
</feature>